<gene>
    <name evidence="2" type="ORF">BDY17DRAFT_69254</name>
</gene>
<evidence type="ECO:0000313" key="3">
    <source>
        <dbReference type="Proteomes" id="UP000799767"/>
    </source>
</evidence>
<name>A0A6A6Q1Y5_9PEZI</name>
<keyword evidence="3" id="KW-1185">Reference proteome</keyword>
<dbReference type="AlphaFoldDB" id="A0A6A6Q1Y5"/>
<dbReference type="RefSeq" id="XP_033592563.1">
    <property type="nucleotide sequence ID" value="XM_033738618.1"/>
</dbReference>
<protein>
    <submittedName>
        <fullName evidence="2">Uncharacterized protein</fullName>
    </submittedName>
</protein>
<feature type="compositionally biased region" description="Low complexity" evidence="1">
    <location>
        <begin position="33"/>
        <end position="49"/>
    </location>
</feature>
<feature type="region of interest" description="Disordered" evidence="1">
    <location>
        <begin position="1"/>
        <end position="127"/>
    </location>
</feature>
<accession>A0A6A6Q1Y5</accession>
<dbReference type="GeneID" id="54479620"/>
<feature type="compositionally biased region" description="Low complexity" evidence="1">
    <location>
        <begin position="1"/>
        <end position="20"/>
    </location>
</feature>
<feature type="compositionally biased region" description="Low complexity" evidence="1">
    <location>
        <begin position="57"/>
        <end position="74"/>
    </location>
</feature>
<proteinExistence type="predicted"/>
<evidence type="ECO:0000256" key="1">
    <source>
        <dbReference type="SAM" id="MobiDB-lite"/>
    </source>
</evidence>
<sequence length="422" mass="45762">MLSKPTSASKNSTAKKSATPNKNSTAAKAKVTQPKASSKQATSSTAPTKLRLSSFLSPTKGSGVTKSSTTSKGTCLPKKAARKGEEIEAGVEETETPKQGAKATEKNGKKTASRSKPKGARNPSDIRIYDASPLKLKPSSSEVSVLMRPTERTKRFLAQLEDERKKRGAAAAAILPNAEEKEDGMQTFRVMDLPKEVQVAIWREAVVYPDFFVWPESKTGGEQPDLAMVGREVREDVLGVYYGENIFAVNLSPIRVLDMRGPRAKVFKGAKLSAMGALRIWSSLMEQKGWFGMIRKWVFSYAPPSTRCGFGIRGGGQVEQNFVVFVNFKPEQRKDESKTWSAVVEVHRRANCVIPAAVNCGQCIVRAAPEWLNKAVFEAMDGADAGGIKAKSVVTLAETIRSRAAELKDEKCVGSNGDTGVV</sequence>
<dbReference type="OrthoDB" id="62952at2759"/>
<dbReference type="Proteomes" id="UP000799767">
    <property type="component" value="Unassembled WGS sequence"/>
</dbReference>
<organism evidence="2 3">
    <name type="scientific">Neohortaea acidophila</name>
    <dbReference type="NCBI Taxonomy" id="245834"/>
    <lineage>
        <taxon>Eukaryota</taxon>
        <taxon>Fungi</taxon>
        <taxon>Dikarya</taxon>
        <taxon>Ascomycota</taxon>
        <taxon>Pezizomycotina</taxon>
        <taxon>Dothideomycetes</taxon>
        <taxon>Dothideomycetidae</taxon>
        <taxon>Mycosphaerellales</taxon>
        <taxon>Teratosphaeriaceae</taxon>
        <taxon>Neohortaea</taxon>
    </lineage>
</organism>
<reference evidence="2" key="1">
    <citation type="journal article" date="2020" name="Stud. Mycol.">
        <title>101 Dothideomycetes genomes: a test case for predicting lifestyles and emergence of pathogens.</title>
        <authorList>
            <person name="Haridas S."/>
            <person name="Albert R."/>
            <person name="Binder M."/>
            <person name="Bloem J."/>
            <person name="Labutti K."/>
            <person name="Salamov A."/>
            <person name="Andreopoulos B."/>
            <person name="Baker S."/>
            <person name="Barry K."/>
            <person name="Bills G."/>
            <person name="Bluhm B."/>
            <person name="Cannon C."/>
            <person name="Castanera R."/>
            <person name="Culley D."/>
            <person name="Daum C."/>
            <person name="Ezra D."/>
            <person name="Gonzalez J."/>
            <person name="Henrissat B."/>
            <person name="Kuo A."/>
            <person name="Liang C."/>
            <person name="Lipzen A."/>
            <person name="Lutzoni F."/>
            <person name="Magnuson J."/>
            <person name="Mondo S."/>
            <person name="Nolan M."/>
            <person name="Ohm R."/>
            <person name="Pangilinan J."/>
            <person name="Park H.-J."/>
            <person name="Ramirez L."/>
            <person name="Alfaro M."/>
            <person name="Sun H."/>
            <person name="Tritt A."/>
            <person name="Yoshinaga Y."/>
            <person name="Zwiers L.-H."/>
            <person name="Turgeon B."/>
            <person name="Goodwin S."/>
            <person name="Spatafora J."/>
            <person name="Crous P."/>
            <person name="Grigoriev I."/>
        </authorList>
    </citation>
    <scope>NUCLEOTIDE SEQUENCE</scope>
    <source>
        <strain evidence="2">CBS 113389</strain>
    </source>
</reference>
<feature type="compositionally biased region" description="Basic residues" evidence="1">
    <location>
        <begin position="109"/>
        <end position="119"/>
    </location>
</feature>
<dbReference type="EMBL" id="MU001632">
    <property type="protein sequence ID" value="KAF2485994.1"/>
    <property type="molecule type" value="Genomic_DNA"/>
</dbReference>
<evidence type="ECO:0000313" key="2">
    <source>
        <dbReference type="EMBL" id="KAF2485994.1"/>
    </source>
</evidence>